<organism evidence="2 3">
    <name type="scientific">Porphyra umbilicalis</name>
    <name type="common">Purple laver</name>
    <name type="synonym">Red alga</name>
    <dbReference type="NCBI Taxonomy" id="2786"/>
    <lineage>
        <taxon>Eukaryota</taxon>
        <taxon>Rhodophyta</taxon>
        <taxon>Bangiophyceae</taxon>
        <taxon>Bangiales</taxon>
        <taxon>Bangiaceae</taxon>
        <taxon>Porphyra</taxon>
    </lineage>
</organism>
<proteinExistence type="predicted"/>
<sequence length="634" mass="64118">MTKWCPPVPPLQLDRLASLLSKCPDLDIDLFSFPACPLFTSRKGIDPLFLDDLVQANSGKPVSGSVLLSLRAVFDAAVKASAAPVPSPAPAAGHAPAAPATAAAAAKASTVPLPSPASAAAHAPVAPATAAAAGGLDAGPQLHDNNQEHDHALHDDAAPASGGAATPSTVSAPADGRPTAGAAAQPASGDAFGCGDSTTNSSSSSEGEDEESTVDENGSPVVRVTCKTWERPCAVALVLTEGHNPNNNKCAQAVDDTVRLCNLHLAPRYAAFGTRTWAKLIGLWRKKYKTPGKIARGRCKHKSSKKRNDNQTPVEVAECTYDLLIAAAPEAARSTSTGPHEWLQDIVRRMAADKKPPCRRARGQGWRRRRRRRGRREHRRPAGTAAAPAPSAKRANGAVNTAPSSAATCTPTGGKDCSPTRRPALADAPTARTVVAGSGAQATPAVAAAAAAALPVRIGAVGAKDVGAARAPRGATAPVAPGGWAVSAPTRGSAAKWGAQAAALAVDCAVAPAACGMAEGGEGGGGGGPANQDPLSLGYRAGLTLATGLLSVALVARAAALARTRLIALTHSPADRAVRAYTYRPSGRAGLALAADVPVGRLAVDHGAVMRAAAVARTVRGGGPSPQPSAPRRW</sequence>
<reference evidence="2 3" key="1">
    <citation type="submission" date="2017-03" db="EMBL/GenBank/DDBJ databases">
        <title>WGS assembly of Porphyra umbilicalis.</title>
        <authorList>
            <person name="Brawley S.H."/>
            <person name="Blouin N.A."/>
            <person name="Ficko-Blean E."/>
            <person name="Wheeler G.L."/>
            <person name="Lohr M."/>
            <person name="Goodson H.V."/>
            <person name="Jenkins J.W."/>
            <person name="Blaby-Haas C.E."/>
            <person name="Helliwell K.E."/>
            <person name="Chan C."/>
            <person name="Marriage T."/>
            <person name="Bhattacharya D."/>
            <person name="Klein A.S."/>
            <person name="Badis Y."/>
            <person name="Brodie J."/>
            <person name="Cao Y."/>
            <person name="Collen J."/>
            <person name="Dittami S.M."/>
            <person name="Gachon C.M."/>
            <person name="Green B.R."/>
            <person name="Karpowicz S."/>
            <person name="Kim J.W."/>
            <person name="Kudahl U."/>
            <person name="Lin S."/>
            <person name="Michel G."/>
            <person name="Mittag M."/>
            <person name="Olson B.J."/>
            <person name="Pangilinan J."/>
            <person name="Peng Y."/>
            <person name="Qiu H."/>
            <person name="Shu S."/>
            <person name="Singer J.T."/>
            <person name="Smith A.G."/>
            <person name="Sprecher B.N."/>
            <person name="Wagner V."/>
            <person name="Wang W."/>
            <person name="Wang Z.-Y."/>
            <person name="Yan J."/>
            <person name="Yarish C."/>
            <person name="Zoeuner-Riek S."/>
            <person name="Zhuang Y."/>
            <person name="Zou Y."/>
            <person name="Lindquist E.A."/>
            <person name="Grimwood J."/>
            <person name="Barry K."/>
            <person name="Rokhsar D.S."/>
            <person name="Schmutz J."/>
            <person name="Stiller J.W."/>
            <person name="Grossman A.R."/>
            <person name="Prochnik S.E."/>
        </authorList>
    </citation>
    <scope>NUCLEOTIDE SEQUENCE [LARGE SCALE GENOMIC DNA]</scope>
    <source>
        <strain evidence="2">4086291</strain>
    </source>
</reference>
<gene>
    <name evidence="2" type="ORF">BU14_0158s0029</name>
</gene>
<name>A0A1X6P8N9_PORUM</name>
<feature type="region of interest" description="Disordered" evidence="1">
    <location>
        <begin position="153"/>
        <end position="219"/>
    </location>
</feature>
<evidence type="ECO:0000256" key="1">
    <source>
        <dbReference type="SAM" id="MobiDB-lite"/>
    </source>
</evidence>
<accession>A0A1X6P8N9</accession>
<keyword evidence="3" id="KW-1185">Reference proteome</keyword>
<evidence type="ECO:0000313" key="3">
    <source>
        <dbReference type="Proteomes" id="UP000218209"/>
    </source>
</evidence>
<feature type="compositionally biased region" description="Low complexity" evidence="1">
    <location>
        <begin position="382"/>
        <end position="412"/>
    </location>
</feature>
<feature type="region of interest" description="Disordered" evidence="1">
    <location>
        <begin position="348"/>
        <end position="429"/>
    </location>
</feature>
<dbReference type="AlphaFoldDB" id="A0A1X6P8N9"/>
<feature type="compositionally biased region" description="Low complexity" evidence="1">
    <location>
        <begin position="158"/>
        <end position="169"/>
    </location>
</feature>
<dbReference type="Proteomes" id="UP000218209">
    <property type="component" value="Unassembled WGS sequence"/>
</dbReference>
<feature type="compositionally biased region" description="Basic residues" evidence="1">
    <location>
        <begin position="357"/>
        <end position="381"/>
    </location>
</feature>
<evidence type="ECO:0000313" key="2">
    <source>
        <dbReference type="EMBL" id="OSX77224.1"/>
    </source>
</evidence>
<protein>
    <submittedName>
        <fullName evidence="2">Uncharacterized protein</fullName>
    </submittedName>
</protein>
<dbReference type="EMBL" id="KV918844">
    <property type="protein sequence ID" value="OSX77224.1"/>
    <property type="molecule type" value="Genomic_DNA"/>
</dbReference>
<feature type="compositionally biased region" description="Low complexity" evidence="1">
    <location>
        <begin position="180"/>
        <end position="205"/>
    </location>
</feature>